<dbReference type="EMBL" id="VFOK01000001">
    <property type="protein sequence ID" value="TQL34086.1"/>
    <property type="molecule type" value="Genomic_DNA"/>
</dbReference>
<reference evidence="3 4" key="1">
    <citation type="submission" date="2019-06" db="EMBL/GenBank/DDBJ databases">
        <title>Sequencing the genomes of 1000 actinobacteria strains.</title>
        <authorList>
            <person name="Klenk H.-P."/>
        </authorList>
    </citation>
    <scope>NUCLEOTIDE SEQUENCE [LARGE SCALE GENOMIC DNA]</scope>
    <source>
        <strain evidence="3 4">DSM 24617</strain>
    </source>
</reference>
<accession>A0A542XE79</accession>
<comment type="caution">
    <text evidence="3">The sequence shown here is derived from an EMBL/GenBank/DDBJ whole genome shotgun (WGS) entry which is preliminary data.</text>
</comment>
<keyword evidence="4" id="KW-1185">Reference proteome</keyword>
<dbReference type="OrthoDB" id="9808602at2"/>
<name>A0A542XE79_9MICO</name>
<protein>
    <submittedName>
        <fullName evidence="3">Lipopolysaccharide/colanic/teichoic acid biosynthesis glycosyltransferase</fullName>
    </submittedName>
</protein>
<dbReference type="PANTHER" id="PTHR30576:SF8">
    <property type="entry name" value="UNDECAPRENYL-PHOSPHATE GALACTOSE PHOSPHOTRANSFERASE"/>
    <property type="match status" value="1"/>
</dbReference>
<dbReference type="RefSeq" id="WP_142006104.1">
    <property type="nucleotide sequence ID" value="NZ_CAJTBP010000001.1"/>
</dbReference>
<dbReference type="PANTHER" id="PTHR30576">
    <property type="entry name" value="COLANIC BIOSYNTHESIS UDP-GLUCOSE LIPID CARRIER TRANSFERASE"/>
    <property type="match status" value="1"/>
</dbReference>
<sequence>MTRRRVTKRLLDLALGVPALVVSLPIQAAVAVAVRRQLGSPVLFRQTRPGLHGEPFEMVKFRTMLPVDEAAGLVTDDDRLTAFGLRLRATSLDELPALWNVVKGDMSLVGPRPLLMRYLERYSPDQARRHDVRPGLTGLAQINGRNTVSWEQRFALDVDYVDSHTTLGDLRIMLATISSVLRRDGISGEGTATMAEFMGAAPTPPLRS</sequence>
<comment type="similarity">
    <text evidence="1">Belongs to the bacterial sugar transferase family.</text>
</comment>
<dbReference type="Pfam" id="PF02397">
    <property type="entry name" value="Bac_transf"/>
    <property type="match status" value="1"/>
</dbReference>
<dbReference type="GO" id="GO:0016780">
    <property type="term" value="F:phosphotransferase activity, for other substituted phosphate groups"/>
    <property type="evidence" value="ECO:0007669"/>
    <property type="project" value="TreeGrafter"/>
</dbReference>
<evidence type="ECO:0000313" key="3">
    <source>
        <dbReference type="EMBL" id="TQL34086.1"/>
    </source>
</evidence>
<feature type="domain" description="Bacterial sugar transferase" evidence="2">
    <location>
        <begin position="8"/>
        <end position="181"/>
    </location>
</feature>
<organism evidence="3 4">
    <name type="scientific">Barrientosiimonas humi</name>
    <dbReference type="NCBI Taxonomy" id="999931"/>
    <lineage>
        <taxon>Bacteria</taxon>
        <taxon>Bacillati</taxon>
        <taxon>Actinomycetota</taxon>
        <taxon>Actinomycetes</taxon>
        <taxon>Micrococcales</taxon>
        <taxon>Dermacoccaceae</taxon>
        <taxon>Barrientosiimonas</taxon>
    </lineage>
</organism>
<gene>
    <name evidence="3" type="ORF">FB554_2244</name>
</gene>
<evidence type="ECO:0000256" key="1">
    <source>
        <dbReference type="ARBA" id="ARBA00006464"/>
    </source>
</evidence>
<proteinExistence type="inferred from homology"/>
<dbReference type="AlphaFoldDB" id="A0A542XE79"/>
<evidence type="ECO:0000259" key="2">
    <source>
        <dbReference type="Pfam" id="PF02397"/>
    </source>
</evidence>
<dbReference type="Proteomes" id="UP000318336">
    <property type="component" value="Unassembled WGS sequence"/>
</dbReference>
<evidence type="ECO:0000313" key="4">
    <source>
        <dbReference type="Proteomes" id="UP000318336"/>
    </source>
</evidence>
<dbReference type="InterPro" id="IPR003362">
    <property type="entry name" value="Bact_transf"/>
</dbReference>
<keyword evidence="3" id="KW-0808">Transferase</keyword>